<dbReference type="Proteomes" id="UP000225448">
    <property type="component" value="Segment"/>
</dbReference>
<gene>
    <name evidence="1" type="ORF">PHABIO_237</name>
</gene>
<evidence type="ECO:0000313" key="2">
    <source>
        <dbReference type="Proteomes" id="UP000225448"/>
    </source>
</evidence>
<accession>A0A1Y0T062</accession>
<dbReference type="EMBL" id="MF042360">
    <property type="protein sequence ID" value="ARV76868.1"/>
    <property type="molecule type" value="Genomic_DNA"/>
</dbReference>
<reference evidence="1 2" key="1">
    <citation type="submission" date="2017-05" db="EMBL/GenBank/DDBJ databases">
        <authorList>
            <person name="Song R."/>
            <person name="Chenine A.L."/>
            <person name="Ruprecht R.M."/>
        </authorList>
    </citation>
    <scope>NUCLEOTIDE SEQUENCE [LARGE SCALE GENOMIC DNA]</scope>
</reference>
<organism evidence="1 2">
    <name type="scientific">Pseudomonas phage Phabio</name>
    <dbReference type="NCBI Taxonomy" id="2006668"/>
    <lineage>
        <taxon>Viruses</taxon>
        <taxon>Duplodnaviria</taxon>
        <taxon>Heunggongvirae</taxon>
        <taxon>Uroviricota</taxon>
        <taxon>Caudoviricetes</taxon>
        <taxon>Chimalliviridae</taxon>
        <taxon>Phabiovirus</taxon>
        <taxon>Phabiovirus phabio</taxon>
    </lineage>
</organism>
<name>A0A1Y0T062_9CAUD</name>
<evidence type="ECO:0000313" key="1">
    <source>
        <dbReference type="EMBL" id="ARV76868.1"/>
    </source>
</evidence>
<protein>
    <submittedName>
        <fullName evidence="1">Uncharacterized protein</fullName>
    </submittedName>
</protein>
<keyword evidence="2" id="KW-1185">Reference proteome</keyword>
<proteinExistence type="predicted"/>
<sequence>MAQVPSIFHPYSIGQVTIPKDRKSRFINALPVEIASGTDGEVTHAPQEDILKGFNEDGTEYQVKSTSARDIECEWLPMEGNRVTPPDVQRGELVMIYRLGDTSQYFWTCMGLRNHLRTLESVITMYGATPNISGCGLDFSNCYYSIWSPMDGHITFSTSKANGEEFRYTFQINAKDSFAGLTDDVGNYMEINSAAGRCMFKNAAGSIIRAEKQIIDLIADSAIHFTVGGTKMSLTPSAIDSKTETDTKTATTVNRNGTTINDKSTTYNNTATRWNFI</sequence>